<sequence>MTKTTLRIVIALAIICCTGAMIVTVHLPDGYPHPEVGNATPEGSPLGSDLPGGISRNATPNEVPDEMQEVRNMTPERLSQGLYVYPFVRQALEEANMTPEVLPEELTEEIEQLQRSYEDRKFGISRWEFDSENKLAIIYAYSILDEKKVKAIQGRQAGGWTFKVIHDLDYENERKQAAAELMQFQNDHPELEISGFIITSPAHVEMWVRNRTPENEALNGTVMYGRTIELIGGAPREELMMREELKRNEPASREPEAL</sequence>
<organism evidence="2 3">
    <name type="scientific">Methanoculleus submarinus</name>
    <dbReference type="NCBI Taxonomy" id="204050"/>
    <lineage>
        <taxon>Archaea</taxon>
        <taxon>Methanobacteriati</taxon>
        <taxon>Methanobacteriota</taxon>
        <taxon>Stenosarchaea group</taxon>
        <taxon>Methanomicrobia</taxon>
        <taxon>Methanomicrobiales</taxon>
        <taxon>Methanomicrobiaceae</taxon>
        <taxon>Methanoculleus</taxon>
    </lineage>
</organism>
<keyword evidence="3" id="KW-1185">Reference proteome</keyword>
<name>A0AAX3E6J9_9EURY</name>
<proteinExistence type="predicted"/>
<keyword evidence="1" id="KW-1133">Transmembrane helix</keyword>
<dbReference type="Proteomes" id="UP001156196">
    <property type="component" value="Chromosome"/>
</dbReference>
<evidence type="ECO:0000313" key="2">
    <source>
        <dbReference type="EMBL" id="UYU17501.1"/>
    </source>
</evidence>
<evidence type="ECO:0000313" key="3">
    <source>
        <dbReference type="Proteomes" id="UP001156196"/>
    </source>
</evidence>
<keyword evidence="1" id="KW-0812">Transmembrane</keyword>
<evidence type="ECO:0000256" key="1">
    <source>
        <dbReference type="SAM" id="Phobius"/>
    </source>
</evidence>
<protein>
    <submittedName>
        <fullName evidence="2">Uncharacterized protein</fullName>
    </submittedName>
</protein>
<feature type="transmembrane region" description="Helical" evidence="1">
    <location>
        <begin position="7"/>
        <end position="27"/>
    </location>
</feature>
<keyword evidence="1" id="KW-0472">Membrane</keyword>
<dbReference type="GeneID" id="4845969"/>
<dbReference type="RefSeq" id="WP_011842943.1">
    <property type="nucleotide sequence ID" value="NZ_CP109831.1"/>
</dbReference>
<gene>
    <name evidence="2" type="ORF">OH143_07225</name>
</gene>
<dbReference type="AlphaFoldDB" id="A0AAX3E6J9"/>
<accession>A0AAX3E6J9</accession>
<dbReference type="EMBL" id="CP109831">
    <property type="protein sequence ID" value="UYU17501.1"/>
    <property type="molecule type" value="Genomic_DNA"/>
</dbReference>
<dbReference type="KEGG" id="msum:OH143_07225"/>
<reference evidence="2" key="1">
    <citation type="submission" date="2022-10" db="EMBL/GenBank/DDBJ databases">
        <title>Complete genome of Methanoculleus submarinus DSM 15122.</title>
        <authorList>
            <person name="Chen S.-C."/>
            <person name="Lai S.-J."/>
            <person name="You Y.-T."/>
        </authorList>
    </citation>
    <scope>NUCLEOTIDE SEQUENCE</scope>
    <source>
        <strain evidence="2">DSM 15122</strain>
    </source>
</reference>